<organism evidence="6 7">
    <name type="scientific">Phytopseudomonas punonensis</name>
    <dbReference type="NCBI Taxonomy" id="1220495"/>
    <lineage>
        <taxon>Bacteria</taxon>
        <taxon>Pseudomonadati</taxon>
        <taxon>Pseudomonadota</taxon>
        <taxon>Gammaproteobacteria</taxon>
        <taxon>Pseudomonadales</taxon>
        <taxon>Pseudomonadaceae</taxon>
        <taxon>Phytopseudomonas</taxon>
    </lineage>
</organism>
<dbReference type="GO" id="GO:0003700">
    <property type="term" value="F:DNA-binding transcription factor activity"/>
    <property type="evidence" value="ECO:0007669"/>
    <property type="project" value="InterPro"/>
</dbReference>
<keyword evidence="7" id="KW-1185">Reference proteome</keyword>
<dbReference type="PANTHER" id="PTHR30537">
    <property type="entry name" value="HTH-TYPE TRANSCRIPTIONAL REGULATOR"/>
    <property type="match status" value="1"/>
</dbReference>
<dbReference type="InterPro" id="IPR005119">
    <property type="entry name" value="LysR_subst-bd"/>
</dbReference>
<dbReference type="GO" id="GO:0003677">
    <property type="term" value="F:DNA binding"/>
    <property type="evidence" value="ECO:0007669"/>
    <property type="project" value="UniProtKB-KW"/>
</dbReference>
<dbReference type="SUPFAM" id="SSF46785">
    <property type="entry name" value="Winged helix' DNA-binding domain"/>
    <property type="match status" value="1"/>
</dbReference>
<dbReference type="FunFam" id="1.10.10.10:FF:000001">
    <property type="entry name" value="LysR family transcriptional regulator"/>
    <property type="match status" value="1"/>
</dbReference>
<evidence type="ECO:0000256" key="3">
    <source>
        <dbReference type="ARBA" id="ARBA00023125"/>
    </source>
</evidence>
<dbReference type="OrthoDB" id="9786526at2"/>
<dbReference type="AlphaFoldDB" id="A0A1M7NYQ1"/>
<evidence type="ECO:0000256" key="4">
    <source>
        <dbReference type="ARBA" id="ARBA00023163"/>
    </source>
</evidence>
<sequence>MDKLMALKAFVETVRCGGFSAAGRSLGVATSSVTRLVSSLENELQSVLVNRSPRQVSVTEAGQAYFTRAVAILEALEEADAAIADRGSQARGRLNVSVPVEFGRRLIAPHLGRLLERHPQLEVNLRLSDDVVDLLGERVDVAVRLGSTLVSDDVVSLGVGEFQRWLVASPVYLARNEPVDAPQALLAHECLRFDYGTASQRWQFTAAGEVQQVAVRGRLHSNNADVLREAALAGQGVALLADWLVRDDVAGGRLLRLLKPYDISPGSASGAISVLYLPNQRGSRRVAAFVEFLRELLAG</sequence>
<dbReference type="PROSITE" id="PS50931">
    <property type="entry name" value="HTH_LYSR"/>
    <property type="match status" value="1"/>
</dbReference>
<evidence type="ECO:0000259" key="5">
    <source>
        <dbReference type="PROSITE" id="PS50931"/>
    </source>
</evidence>
<keyword evidence="4" id="KW-0804">Transcription</keyword>
<evidence type="ECO:0000313" key="6">
    <source>
        <dbReference type="EMBL" id="SHN08788.1"/>
    </source>
</evidence>
<evidence type="ECO:0000313" key="7">
    <source>
        <dbReference type="Proteomes" id="UP000184305"/>
    </source>
</evidence>
<dbReference type="CDD" id="cd08422">
    <property type="entry name" value="PBP2_CrgA_like"/>
    <property type="match status" value="1"/>
</dbReference>
<evidence type="ECO:0000256" key="2">
    <source>
        <dbReference type="ARBA" id="ARBA00023015"/>
    </source>
</evidence>
<feature type="domain" description="HTH lysR-type" evidence="5">
    <location>
        <begin position="1"/>
        <end position="59"/>
    </location>
</feature>
<dbReference type="InterPro" id="IPR000847">
    <property type="entry name" value="LysR_HTH_N"/>
</dbReference>
<dbReference type="RefSeq" id="WP_073268747.1">
    <property type="nucleotide sequence ID" value="NZ_FRBQ01000014.1"/>
</dbReference>
<name>A0A1M7NYQ1_9GAMM</name>
<accession>A0A1M7NYQ1</accession>
<dbReference type="PANTHER" id="PTHR30537:SF5">
    <property type="entry name" value="HTH-TYPE TRANSCRIPTIONAL ACTIVATOR TTDR-RELATED"/>
    <property type="match status" value="1"/>
</dbReference>
<dbReference type="SUPFAM" id="SSF53850">
    <property type="entry name" value="Periplasmic binding protein-like II"/>
    <property type="match status" value="1"/>
</dbReference>
<dbReference type="EMBL" id="FRBQ01000014">
    <property type="protein sequence ID" value="SHN08788.1"/>
    <property type="molecule type" value="Genomic_DNA"/>
</dbReference>
<keyword evidence="3" id="KW-0238">DNA-binding</keyword>
<evidence type="ECO:0000256" key="1">
    <source>
        <dbReference type="ARBA" id="ARBA00009437"/>
    </source>
</evidence>
<comment type="similarity">
    <text evidence="1">Belongs to the LysR transcriptional regulatory family.</text>
</comment>
<gene>
    <name evidence="6" type="ORF">SAMN05216288_0524</name>
</gene>
<dbReference type="Proteomes" id="UP000184305">
    <property type="component" value="Unassembled WGS sequence"/>
</dbReference>
<keyword evidence="2" id="KW-0805">Transcription regulation</keyword>
<dbReference type="InterPro" id="IPR036390">
    <property type="entry name" value="WH_DNA-bd_sf"/>
</dbReference>
<dbReference type="STRING" id="1220495.SAMN05216288_0524"/>
<reference evidence="7" key="1">
    <citation type="submission" date="2016-11" db="EMBL/GenBank/DDBJ databases">
        <authorList>
            <person name="Varghese N."/>
            <person name="Submissions S."/>
        </authorList>
    </citation>
    <scope>NUCLEOTIDE SEQUENCE [LARGE SCALE GENOMIC DNA]</scope>
    <source>
        <strain evidence="7">CECT 8089</strain>
    </source>
</reference>
<proteinExistence type="inferred from homology"/>
<dbReference type="Gene3D" id="3.40.190.290">
    <property type="match status" value="1"/>
</dbReference>
<dbReference type="Gene3D" id="1.10.10.10">
    <property type="entry name" value="Winged helix-like DNA-binding domain superfamily/Winged helix DNA-binding domain"/>
    <property type="match status" value="1"/>
</dbReference>
<dbReference type="InterPro" id="IPR036388">
    <property type="entry name" value="WH-like_DNA-bd_sf"/>
</dbReference>
<protein>
    <submittedName>
        <fullName evidence="6">Transcriptional regulator, LysR family</fullName>
    </submittedName>
</protein>
<dbReference type="Pfam" id="PF00126">
    <property type="entry name" value="HTH_1"/>
    <property type="match status" value="1"/>
</dbReference>
<dbReference type="InterPro" id="IPR058163">
    <property type="entry name" value="LysR-type_TF_proteobact-type"/>
</dbReference>
<dbReference type="Pfam" id="PF03466">
    <property type="entry name" value="LysR_substrate"/>
    <property type="match status" value="1"/>
</dbReference>